<dbReference type="EMBL" id="BK015669">
    <property type="protein sequence ID" value="DAE19183.1"/>
    <property type="molecule type" value="Genomic_DNA"/>
</dbReference>
<protein>
    <submittedName>
        <fullName evidence="5">Minor tail protein</fullName>
    </submittedName>
</protein>
<dbReference type="SUPFAM" id="SSF57997">
    <property type="entry name" value="Tropomyosin"/>
    <property type="match status" value="1"/>
</dbReference>
<name>A0A8S5QIT9_9CAUD</name>
<feature type="transmembrane region" description="Helical" evidence="3">
    <location>
        <begin position="487"/>
        <end position="508"/>
    </location>
</feature>
<dbReference type="GO" id="GO:0098003">
    <property type="term" value="P:viral tail assembly"/>
    <property type="evidence" value="ECO:0007669"/>
    <property type="project" value="UniProtKB-KW"/>
</dbReference>
<dbReference type="Pfam" id="PF10145">
    <property type="entry name" value="PhageMin_Tail"/>
    <property type="match status" value="1"/>
</dbReference>
<feature type="transmembrane region" description="Helical" evidence="3">
    <location>
        <begin position="520"/>
        <end position="542"/>
    </location>
</feature>
<reference evidence="5" key="1">
    <citation type="journal article" date="2021" name="Proc. Natl. Acad. Sci. U.S.A.">
        <title>A Catalog of Tens of Thousands of Viruses from Human Metagenomes Reveals Hidden Associations with Chronic Diseases.</title>
        <authorList>
            <person name="Tisza M.J."/>
            <person name="Buck C.B."/>
        </authorList>
    </citation>
    <scope>NUCLEOTIDE SEQUENCE</scope>
    <source>
        <strain evidence="5">CtNYt19</strain>
    </source>
</reference>
<evidence type="ECO:0000259" key="4">
    <source>
        <dbReference type="Pfam" id="PF10145"/>
    </source>
</evidence>
<keyword evidence="1" id="KW-1188">Viral release from host cell</keyword>
<feature type="domain" description="Phage tail tape measure protein" evidence="4">
    <location>
        <begin position="226"/>
        <end position="387"/>
    </location>
</feature>
<feature type="coiled-coil region" evidence="2">
    <location>
        <begin position="64"/>
        <end position="143"/>
    </location>
</feature>
<sequence length="749" mass="80034">MAKKNSAEIKFSADIGDFTSGIKTMNDNIKVYNAQLKLNSTQLKGNSEDINLLQQRVSLLTSKYDASTEKVENTQKALDEAKRVFGENSDEVQKWTKNLAYAQTEQENINQELTAAKGKLENAEQALNSNASATEDLANKTKQSAEEQTEANTKYLATKDALDQIGDAAKNAADKLVDFGKSTLEARDKTDNALDTIQFGTGRTTAEMAGLETALKNIVKTIPVADMNDLGNAMATVATKCDLTDEEIEPLMTHVAQLAKISGESATSITDSMISMSMAFGTEYDKSLDIMMQASQMYGLSFSELSSMASSAGVALHDTMGLSLEQVTSLMGYFSASGVDASQAVAGLMKATKNMSEDGSVSVEKFNEVLAKLSSGQMSAADAQDIFGAKAQNFIAMLQSSGISSIDQLSKSLENQTGSLSTVSGMYDEMKDSGDDMVVAQQKAQQTLSDLGESILTTLTPAISNFSDMISTINDTWNSLSPEAQNAIVTIGEIVVIIGTMIGVLSTLQKGIMAVNFVMMANPAALVIAGIVALIAIIIVLWNNCEGFRNVVMTGIDIISNGVKGVGDFIGGVFGGIGSTVLAVWNGISGGALALWDGIKSGFQSGVDFVRGLFNFHFEWPHIPLPHFSISGSINPLDWLKGGLPKIGVEWYAKAMDQPYVFNQPSIIGVGEAGAEMVVGKNFVYEQVQSALSSLAFGNIFDLFSRLMSVMDRPINLYVDDNKIAEATATADDRVSASRVNLMERGLAL</sequence>
<dbReference type="InterPro" id="IPR010090">
    <property type="entry name" value="Phage_tape_meas"/>
</dbReference>
<keyword evidence="3" id="KW-0472">Membrane</keyword>
<organism evidence="5">
    <name type="scientific">Siphoviridae sp. ctNYt19</name>
    <dbReference type="NCBI Taxonomy" id="2825472"/>
    <lineage>
        <taxon>Viruses</taxon>
        <taxon>Duplodnaviria</taxon>
        <taxon>Heunggongvirae</taxon>
        <taxon>Uroviricota</taxon>
        <taxon>Caudoviricetes</taxon>
    </lineage>
</organism>
<evidence type="ECO:0000256" key="1">
    <source>
        <dbReference type="ARBA" id="ARBA00022465"/>
    </source>
</evidence>
<keyword evidence="3" id="KW-1133">Transmembrane helix</keyword>
<keyword evidence="2" id="KW-0175">Coiled coil</keyword>
<evidence type="ECO:0000313" key="5">
    <source>
        <dbReference type="EMBL" id="DAE19183.1"/>
    </source>
</evidence>
<accession>A0A8S5QIT9</accession>
<keyword evidence="1" id="KW-1245">Viral tail assembly</keyword>
<evidence type="ECO:0000256" key="3">
    <source>
        <dbReference type="SAM" id="Phobius"/>
    </source>
</evidence>
<evidence type="ECO:0000256" key="2">
    <source>
        <dbReference type="SAM" id="Coils"/>
    </source>
</evidence>
<keyword evidence="3" id="KW-0812">Transmembrane</keyword>
<proteinExistence type="predicted"/>